<feature type="region of interest" description="Disordered" evidence="1">
    <location>
        <begin position="1"/>
        <end position="41"/>
    </location>
</feature>
<gene>
    <name evidence="2" type="ORF">DH2020_003639</name>
</gene>
<dbReference type="InterPro" id="IPR011009">
    <property type="entry name" value="Kinase-like_dom_sf"/>
</dbReference>
<dbReference type="Proteomes" id="UP001318860">
    <property type="component" value="Unassembled WGS sequence"/>
</dbReference>
<comment type="caution">
    <text evidence="2">The sequence shown here is derived from an EMBL/GenBank/DDBJ whole genome shotgun (WGS) entry which is preliminary data.</text>
</comment>
<reference evidence="2 3" key="1">
    <citation type="journal article" date="2021" name="Comput. Struct. Biotechnol. J.">
        <title>De novo genome assembly of the potent medicinal plant Rehmannia glutinosa using nanopore technology.</title>
        <authorList>
            <person name="Ma L."/>
            <person name="Dong C."/>
            <person name="Song C."/>
            <person name="Wang X."/>
            <person name="Zheng X."/>
            <person name="Niu Y."/>
            <person name="Chen S."/>
            <person name="Feng W."/>
        </authorList>
    </citation>
    <scope>NUCLEOTIDE SEQUENCE [LARGE SCALE GENOMIC DNA]</scope>
    <source>
        <strain evidence="2">DH-2019</strain>
    </source>
</reference>
<accession>A0ABR0XMK3</accession>
<organism evidence="2 3">
    <name type="scientific">Rehmannia glutinosa</name>
    <name type="common">Chinese foxglove</name>
    <dbReference type="NCBI Taxonomy" id="99300"/>
    <lineage>
        <taxon>Eukaryota</taxon>
        <taxon>Viridiplantae</taxon>
        <taxon>Streptophyta</taxon>
        <taxon>Embryophyta</taxon>
        <taxon>Tracheophyta</taxon>
        <taxon>Spermatophyta</taxon>
        <taxon>Magnoliopsida</taxon>
        <taxon>eudicotyledons</taxon>
        <taxon>Gunneridae</taxon>
        <taxon>Pentapetalae</taxon>
        <taxon>asterids</taxon>
        <taxon>lamiids</taxon>
        <taxon>Lamiales</taxon>
        <taxon>Orobanchaceae</taxon>
        <taxon>Rehmannieae</taxon>
        <taxon>Rehmannia</taxon>
    </lineage>
</organism>
<proteinExistence type="predicted"/>
<evidence type="ECO:0000313" key="2">
    <source>
        <dbReference type="EMBL" id="KAK6160258.1"/>
    </source>
</evidence>
<name>A0ABR0XMK3_REHGL</name>
<evidence type="ECO:0000256" key="1">
    <source>
        <dbReference type="SAM" id="MobiDB-lite"/>
    </source>
</evidence>
<dbReference type="Gene3D" id="3.30.200.20">
    <property type="entry name" value="Phosphorylase Kinase, domain 1"/>
    <property type="match status" value="1"/>
</dbReference>
<evidence type="ECO:0000313" key="3">
    <source>
        <dbReference type="Proteomes" id="UP001318860"/>
    </source>
</evidence>
<feature type="compositionally biased region" description="Polar residues" evidence="1">
    <location>
        <begin position="24"/>
        <end position="35"/>
    </location>
</feature>
<dbReference type="SUPFAM" id="SSF56112">
    <property type="entry name" value="Protein kinase-like (PK-like)"/>
    <property type="match status" value="1"/>
</dbReference>
<dbReference type="EMBL" id="JABTTQ020000003">
    <property type="protein sequence ID" value="KAK6160258.1"/>
    <property type="molecule type" value="Genomic_DNA"/>
</dbReference>
<sequence>MECKSGKSAPELNRPSKKGETNRAAKSTGSISMSSPRGVPEMYKEREHNLRVFSVMELREATNNFNRLLKIGEGGFGSVYKGSIKPAKGQGQPTIVAI</sequence>
<protein>
    <submittedName>
        <fullName evidence="2">Uncharacterized protein</fullName>
    </submittedName>
</protein>
<keyword evidence="3" id="KW-1185">Reference proteome</keyword>